<dbReference type="Proteomes" id="UP000323917">
    <property type="component" value="Chromosome"/>
</dbReference>
<protein>
    <submittedName>
        <fullName evidence="1">Uncharacterized protein</fullName>
    </submittedName>
</protein>
<evidence type="ECO:0000313" key="2">
    <source>
        <dbReference type="Proteomes" id="UP000323917"/>
    </source>
</evidence>
<keyword evidence="2" id="KW-1185">Reference proteome</keyword>
<dbReference type="EMBL" id="CP042913">
    <property type="protein sequence ID" value="QEG37996.1"/>
    <property type="molecule type" value="Genomic_DNA"/>
</dbReference>
<gene>
    <name evidence="1" type="ORF">Pr1d_53440</name>
</gene>
<dbReference type="KEGG" id="bgok:Pr1d_53440"/>
<evidence type="ECO:0000313" key="1">
    <source>
        <dbReference type="EMBL" id="QEG37996.1"/>
    </source>
</evidence>
<accession>A0A5B9QLX2</accession>
<organism evidence="1 2">
    <name type="scientific">Bythopirellula goksoeyrii</name>
    <dbReference type="NCBI Taxonomy" id="1400387"/>
    <lineage>
        <taxon>Bacteria</taxon>
        <taxon>Pseudomonadati</taxon>
        <taxon>Planctomycetota</taxon>
        <taxon>Planctomycetia</taxon>
        <taxon>Pirellulales</taxon>
        <taxon>Lacipirellulaceae</taxon>
        <taxon>Bythopirellula</taxon>
    </lineage>
</organism>
<dbReference type="RefSeq" id="WP_148076158.1">
    <property type="nucleotide sequence ID" value="NZ_CP042913.1"/>
</dbReference>
<reference evidence="1 2" key="1">
    <citation type="submission" date="2019-08" db="EMBL/GenBank/DDBJ databases">
        <title>Deep-cultivation of Planctomycetes and their phenomic and genomic characterization uncovers novel biology.</title>
        <authorList>
            <person name="Wiegand S."/>
            <person name="Jogler M."/>
            <person name="Boedeker C."/>
            <person name="Pinto D."/>
            <person name="Vollmers J."/>
            <person name="Rivas-Marin E."/>
            <person name="Kohn T."/>
            <person name="Peeters S.H."/>
            <person name="Heuer A."/>
            <person name="Rast P."/>
            <person name="Oberbeckmann S."/>
            <person name="Bunk B."/>
            <person name="Jeske O."/>
            <person name="Meyerdierks A."/>
            <person name="Storesund J.E."/>
            <person name="Kallscheuer N."/>
            <person name="Luecker S."/>
            <person name="Lage O.M."/>
            <person name="Pohl T."/>
            <person name="Merkel B.J."/>
            <person name="Hornburger P."/>
            <person name="Mueller R.-W."/>
            <person name="Bruemmer F."/>
            <person name="Labrenz M."/>
            <person name="Spormann A.M."/>
            <person name="Op den Camp H."/>
            <person name="Overmann J."/>
            <person name="Amann R."/>
            <person name="Jetten M.S.M."/>
            <person name="Mascher T."/>
            <person name="Medema M.H."/>
            <person name="Devos D.P."/>
            <person name="Kaster A.-K."/>
            <person name="Ovreas L."/>
            <person name="Rohde M."/>
            <person name="Galperin M.Y."/>
            <person name="Jogler C."/>
        </authorList>
    </citation>
    <scope>NUCLEOTIDE SEQUENCE [LARGE SCALE GENOMIC DNA]</scope>
    <source>
        <strain evidence="1 2">Pr1d</strain>
    </source>
</reference>
<proteinExistence type="predicted"/>
<name>A0A5B9QLX2_9BACT</name>
<dbReference type="AlphaFoldDB" id="A0A5B9QLX2"/>
<sequence>MRELRAISNPKDALGRTPATLHRLARFEDKSIAQSQENLTSEFNAIDTDATGETFVFDRN</sequence>